<keyword evidence="1" id="KW-0472">Membrane</keyword>
<organism evidence="2 3">
    <name type="scientific">Fictibacillus aquaticus</name>
    <dbReference type="NCBI Taxonomy" id="2021314"/>
    <lineage>
        <taxon>Bacteria</taxon>
        <taxon>Bacillati</taxon>
        <taxon>Bacillota</taxon>
        <taxon>Bacilli</taxon>
        <taxon>Bacillales</taxon>
        <taxon>Fictibacillaceae</taxon>
        <taxon>Fictibacillus</taxon>
    </lineage>
</organism>
<dbReference type="EMBL" id="NOII01000003">
    <property type="protein sequence ID" value="OYD57562.1"/>
    <property type="molecule type" value="Genomic_DNA"/>
</dbReference>
<gene>
    <name evidence="2" type="ORF">CGZ90_12905</name>
</gene>
<evidence type="ECO:0000313" key="2">
    <source>
        <dbReference type="EMBL" id="OYD57562.1"/>
    </source>
</evidence>
<evidence type="ECO:0000256" key="1">
    <source>
        <dbReference type="SAM" id="Phobius"/>
    </source>
</evidence>
<evidence type="ECO:0000313" key="3">
    <source>
        <dbReference type="Proteomes" id="UP000215059"/>
    </source>
</evidence>
<name>A0A235F8I9_9BACL</name>
<proteinExistence type="predicted"/>
<feature type="transmembrane region" description="Helical" evidence="1">
    <location>
        <begin position="68"/>
        <end position="92"/>
    </location>
</feature>
<accession>A0A235F8I9</accession>
<reference evidence="2 3" key="1">
    <citation type="submission" date="2017-07" db="EMBL/GenBank/DDBJ databases">
        <title>Fictibacillus sp. nov. GDSW-R2A3 Genome sequencing and assembly.</title>
        <authorList>
            <person name="Mayilraj S."/>
        </authorList>
    </citation>
    <scope>NUCLEOTIDE SEQUENCE [LARGE SCALE GENOMIC DNA]</scope>
    <source>
        <strain evidence="2 3">GDSW-R2A3</strain>
    </source>
</reference>
<keyword evidence="1" id="KW-0812">Transmembrane</keyword>
<protein>
    <submittedName>
        <fullName evidence="2">Uncharacterized protein</fullName>
    </submittedName>
</protein>
<keyword evidence="3" id="KW-1185">Reference proteome</keyword>
<sequence length="93" mass="9863">MNKALNIGAFLGALICIGLSYSAISYLDLSATYALHPLMAIVYVTLCVFLLGVLGFKGIRGWVSAFRSLATIGMTVGLVIFILVLHSVGSLIK</sequence>
<keyword evidence="1" id="KW-1133">Transmembrane helix</keyword>
<dbReference type="AlphaFoldDB" id="A0A235F8I9"/>
<dbReference type="Proteomes" id="UP000215059">
    <property type="component" value="Unassembled WGS sequence"/>
</dbReference>
<comment type="caution">
    <text evidence="2">The sequence shown here is derived from an EMBL/GenBank/DDBJ whole genome shotgun (WGS) entry which is preliminary data.</text>
</comment>
<feature type="transmembrane region" description="Helical" evidence="1">
    <location>
        <begin position="38"/>
        <end position="56"/>
    </location>
</feature>